<sequence length="288" mass="32639">MELSCTENMSSVNFAQKDAVIFGDQRVIENLLHDEQLYIPSCNYFEEVQDDIRPYMRNVVATWMMEVCEEQMCEEQVFPAAVNYMDRFLAVCVIKRQQLQLLGATCLLIASKIRSSNILTIDLLCAYTDYSVTYDQISAWELLVLSKLQWNAASITGFDYVDQISERFSWGNESSYLRRHAHTLVAICYTEPALIQTRPSLIASACICAAMRGLRMPSTNTAINDISNLLHINPETLEDLRRFVDQTVEKGIPKPSEKTTTPNPNACTDSGFESPKYGQPETPTEVED</sequence>
<feature type="domain" description="Cyclin C-terminal" evidence="7">
    <location>
        <begin position="155"/>
        <end position="284"/>
    </location>
</feature>
<name>A0A8K0GDJ1_IGNLU</name>
<comment type="caution">
    <text evidence="8">The sequence shown here is derived from an EMBL/GenBank/DDBJ whole genome shotgun (WGS) entry which is preliminary data.</text>
</comment>
<dbReference type="EMBL" id="VTPC01006274">
    <property type="protein sequence ID" value="KAF2895066.1"/>
    <property type="molecule type" value="Genomic_DNA"/>
</dbReference>
<feature type="region of interest" description="Disordered" evidence="5">
    <location>
        <begin position="247"/>
        <end position="288"/>
    </location>
</feature>
<accession>A0A8K0GDJ1</accession>
<evidence type="ECO:0000313" key="9">
    <source>
        <dbReference type="Proteomes" id="UP000801492"/>
    </source>
</evidence>
<dbReference type="InterPro" id="IPR036915">
    <property type="entry name" value="Cyclin-like_sf"/>
</dbReference>
<dbReference type="Pfam" id="PF00134">
    <property type="entry name" value="Cyclin_N"/>
    <property type="match status" value="1"/>
</dbReference>
<keyword evidence="2 4" id="KW-0195">Cyclin</keyword>
<dbReference type="InterPro" id="IPR039361">
    <property type="entry name" value="Cyclin"/>
</dbReference>
<dbReference type="InterPro" id="IPR013763">
    <property type="entry name" value="Cyclin-like_dom"/>
</dbReference>
<evidence type="ECO:0000256" key="5">
    <source>
        <dbReference type="SAM" id="MobiDB-lite"/>
    </source>
</evidence>
<dbReference type="PROSITE" id="PS00292">
    <property type="entry name" value="CYCLINS"/>
    <property type="match status" value="1"/>
</dbReference>
<evidence type="ECO:0008006" key="10">
    <source>
        <dbReference type="Google" id="ProtNLM"/>
    </source>
</evidence>
<reference evidence="8" key="1">
    <citation type="submission" date="2019-08" db="EMBL/GenBank/DDBJ databases">
        <title>The genome of the North American firefly Photinus pyralis.</title>
        <authorList>
            <consortium name="Photinus pyralis genome working group"/>
            <person name="Fallon T.R."/>
            <person name="Sander Lower S.E."/>
            <person name="Weng J.-K."/>
        </authorList>
    </citation>
    <scope>NUCLEOTIDE SEQUENCE</scope>
    <source>
        <strain evidence="8">TRF0915ILg1</strain>
        <tissue evidence="8">Whole body</tissue>
    </source>
</reference>
<evidence type="ECO:0000259" key="7">
    <source>
        <dbReference type="SMART" id="SM01332"/>
    </source>
</evidence>
<dbReference type="CDD" id="cd20516">
    <property type="entry name" value="CYCLIN_CCND_rpt2"/>
    <property type="match status" value="1"/>
</dbReference>
<feature type="compositionally biased region" description="Basic and acidic residues" evidence="5">
    <location>
        <begin position="247"/>
        <end position="257"/>
    </location>
</feature>
<evidence type="ECO:0000259" key="6">
    <source>
        <dbReference type="SMART" id="SM00385"/>
    </source>
</evidence>
<organism evidence="8 9">
    <name type="scientific">Ignelater luminosus</name>
    <name type="common">Cucubano</name>
    <name type="synonym">Pyrophorus luminosus</name>
    <dbReference type="NCBI Taxonomy" id="2038154"/>
    <lineage>
        <taxon>Eukaryota</taxon>
        <taxon>Metazoa</taxon>
        <taxon>Ecdysozoa</taxon>
        <taxon>Arthropoda</taxon>
        <taxon>Hexapoda</taxon>
        <taxon>Insecta</taxon>
        <taxon>Pterygota</taxon>
        <taxon>Neoptera</taxon>
        <taxon>Endopterygota</taxon>
        <taxon>Coleoptera</taxon>
        <taxon>Polyphaga</taxon>
        <taxon>Elateriformia</taxon>
        <taxon>Elateroidea</taxon>
        <taxon>Elateridae</taxon>
        <taxon>Agrypninae</taxon>
        <taxon>Pyrophorini</taxon>
        <taxon>Ignelater</taxon>
    </lineage>
</organism>
<dbReference type="GO" id="GO:0051301">
    <property type="term" value="P:cell division"/>
    <property type="evidence" value="ECO:0007669"/>
    <property type="project" value="UniProtKB-KW"/>
</dbReference>
<dbReference type="SMART" id="SM01332">
    <property type="entry name" value="Cyclin_C"/>
    <property type="match status" value="1"/>
</dbReference>
<feature type="domain" description="Cyclin-like" evidence="6">
    <location>
        <begin position="62"/>
        <end position="146"/>
    </location>
</feature>
<keyword evidence="9" id="KW-1185">Reference proteome</keyword>
<dbReference type="InterPro" id="IPR048258">
    <property type="entry name" value="Cyclins_cyclin-box"/>
</dbReference>
<dbReference type="PANTHER" id="PTHR10177">
    <property type="entry name" value="CYCLINS"/>
    <property type="match status" value="1"/>
</dbReference>
<evidence type="ECO:0000256" key="3">
    <source>
        <dbReference type="ARBA" id="ARBA00023306"/>
    </source>
</evidence>
<feature type="compositionally biased region" description="Polar residues" evidence="5">
    <location>
        <begin position="258"/>
        <end position="268"/>
    </location>
</feature>
<dbReference type="OrthoDB" id="306099at2759"/>
<dbReference type="Gene3D" id="1.10.472.10">
    <property type="entry name" value="Cyclin-like"/>
    <property type="match status" value="2"/>
</dbReference>
<feature type="non-terminal residue" evidence="8">
    <location>
        <position position="288"/>
    </location>
</feature>
<evidence type="ECO:0000256" key="4">
    <source>
        <dbReference type="RuleBase" id="RU000383"/>
    </source>
</evidence>
<dbReference type="GO" id="GO:0000278">
    <property type="term" value="P:mitotic cell cycle"/>
    <property type="evidence" value="ECO:0007669"/>
    <property type="project" value="UniProtKB-ARBA"/>
</dbReference>
<dbReference type="Proteomes" id="UP000801492">
    <property type="component" value="Unassembled WGS sequence"/>
</dbReference>
<comment type="similarity">
    <text evidence="4">Belongs to the cyclin family.</text>
</comment>
<evidence type="ECO:0000256" key="1">
    <source>
        <dbReference type="ARBA" id="ARBA00022618"/>
    </source>
</evidence>
<evidence type="ECO:0000313" key="8">
    <source>
        <dbReference type="EMBL" id="KAF2895066.1"/>
    </source>
</evidence>
<dbReference type="SUPFAM" id="SSF47954">
    <property type="entry name" value="Cyclin-like"/>
    <property type="match status" value="2"/>
</dbReference>
<dbReference type="AlphaFoldDB" id="A0A8K0GDJ1"/>
<proteinExistence type="inferred from homology"/>
<keyword evidence="1" id="KW-0132">Cell division</keyword>
<dbReference type="FunFam" id="1.10.472.10:FF:000003">
    <property type="entry name" value="G1/S-specific cyclin-D2"/>
    <property type="match status" value="1"/>
</dbReference>
<dbReference type="SMART" id="SM00385">
    <property type="entry name" value="CYCLIN"/>
    <property type="match status" value="2"/>
</dbReference>
<protein>
    <recommendedName>
        <fullName evidence="10">G1/S-specific cyclin-D2</fullName>
    </recommendedName>
</protein>
<keyword evidence="3" id="KW-0131">Cell cycle</keyword>
<gene>
    <name evidence="8" type="ORF">ILUMI_11108</name>
</gene>
<dbReference type="Pfam" id="PF02984">
    <property type="entry name" value="Cyclin_C"/>
    <property type="match status" value="1"/>
</dbReference>
<evidence type="ECO:0000256" key="2">
    <source>
        <dbReference type="ARBA" id="ARBA00023127"/>
    </source>
</evidence>
<dbReference type="InterPro" id="IPR006671">
    <property type="entry name" value="Cyclin_N"/>
</dbReference>
<dbReference type="InterPro" id="IPR004367">
    <property type="entry name" value="Cyclin_C-dom"/>
</dbReference>
<feature type="domain" description="Cyclin-like" evidence="6">
    <location>
        <begin position="159"/>
        <end position="249"/>
    </location>
</feature>